<accession>A0A8J9YDD1</accession>
<dbReference type="Proteomes" id="UP000838878">
    <property type="component" value="Chromosome 7"/>
</dbReference>
<sequence>MLVNGEPLIQRCPVVGNFEETGWNMQCPMSNQWSRQPIVNNLCNYNQYNGYSDIPVQCYNRDYYVQDNVQLYCSPITYNAPIVTQTNLPCYQRPEWDYNSMCYNVDGQACQYTNVVDLEDFM</sequence>
<keyword evidence="2" id="KW-1185">Reference proteome</keyword>
<dbReference type="OrthoDB" id="6940707at2759"/>
<organism evidence="1 2">
    <name type="scientific">Brenthis ino</name>
    <name type="common">lesser marbled fritillary</name>
    <dbReference type="NCBI Taxonomy" id="405034"/>
    <lineage>
        <taxon>Eukaryota</taxon>
        <taxon>Metazoa</taxon>
        <taxon>Ecdysozoa</taxon>
        <taxon>Arthropoda</taxon>
        <taxon>Hexapoda</taxon>
        <taxon>Insecta</taxon>
        <taxon>Pterygota</taxon>
        <taxon>Neoptera</taxon>
        <taxon>Endopterygota</taxon>
        <taxon>Lepidoptera</taxon>
        <taxon>Glossata</taxon>
        <taxon>Ditrysia</taxon>
        <taxon>Papilionoidea</taxon>
        <taxon>Nymphalidae</taxon>
        <taxon>Heliconiinae</taxon>
        <taxon>Argynnini</taxon>
        <taxon>Brenthis</taxon>
    </lineage>
</organism>
<dbReference type="AlphaFoldDB" id="A0A8J9YDD1"/>
<dbReference type="EMBL" id="OV170227">
    <property type="protein sequence ID" value="CAH0728244.1"/>
    <property type="molecule type" value="Genomic_DNA"/>
</dbReference>
<reference evidence="1" key="1">
    <citation type="submission" date="2021-12" db="EMBL/GenBank/DDBJ databases">
        <authorList>
            <person name="Martin H S."/>
        </authorList>
    </citation>
    <scope>NUCLEOTIDE SEQUENCE</scope>
</reference>
<feature type="non-terminal residue" evidence="1">
    <location>
        <position position="122"/>
    </location>
</feature>
<gene>
    <name evidence="1" type="ORF">BINO364_LOCUS13487</name>
</gene>
<evidence type="ECO:0000313" key="1">
    <source>
        <dbReference type="EMBL" id="CAH0728244.1"/>
    </source>
</evidence>
<name>A0A8J9YDD1_9NEOP</name>
<protein>
    <submittedName>
        <fullName evidence="1">Uncharacterized protein</fullName>
    </submittedName>
</protein>
<evidence type="ECO:0000313" key="2">
    <source>
        <dbReference type="Proteomes" id="UP000838878"/>
    </source>
</evidence>
<proteinExistence type="predicted"/>